<evidence type="ECO:0000256" key="1">
    <source>
        <dbReference type="ARBA" id="ARBA00023002"/>
    </source>
</evidence>
<feature type="domain" description="Aldehyde dehydrogenase" evidence="4">
    <location>
        <begin position="33"/>
        <end position="169"/>
    </location>
</feature>
<dbReference type="GO" id="GO:0016620">
    <property type="term" value="F:oxidoreductase activity, acting on the aldehyde or oxo group of donors, NAD or NADP as acceptor"/>
    <property type="evidence" value="ECO:0007669"/>
    <property type="project" value="InterPro"/>
</dbReference>
<dbReference type="InterPro" id="IPR016162">
    <property type="entry name" value="Ald_DH_N"/>
</dbReference>
<dbReference type="Pfam" id="PF00171">
    <property type="entry name" value="Aldedh"/>
    <property type="match status" value="2"/>
</dbReference>
<dbReference type="Proteomes" id="UP000694546">
    <property type="component" value="Chromosome 14"/>
</dbReference>
<evidence type="ECO:0000313" key="6">
    <source>
        <dbReference type="Proteomes" id="UP000694546"/>
    </source>
</evidence>
<evidence type="ECO:0000259" key="4">
    <source>
        <dbReference type="Pfam" id="PF00171"/>
    </source>
</evidence>
<dbReference type="PANTHER" id="PTHR11699">
    <property type="entry name" value="ALDEHYDE DEHYDROGENASE-RELATED"/>
    <property type="match status" value="1"/>
</dbReference>
<reference evidence="5" key="2">
    <citation type="submission" date="2025-09" db="UniProtKB">
        <authorList>
            <consortium name="Ensembl"/>
        </authorList>
    </citation>
    <scope>IDENTIFICATION</scope>
</reference>
<comment type="similarity">
    <text evidence="3">Belongs to the aldehyde dehydrogenase family.</text>
</comment>
<dbReference type="InterPro" id="IPR016161">
    <property type="entry name" value="Ald_DH/histidinol_DH"/>
</dbReference>
<gene>
    <name evidence="5" type="primary">ALDH1A3</name>
    <name evidence="5" type="synonym">aldh1a3</name>
</gene>
<dbReference type="InterPro" id="IPR016163">
    <property type="entry name" value="Ald_DH_C"/>
</dbReference>
<keyword evidence="1 3" id="KW-0560">Oxidoreductase</keyword>
<dbReference type="PROSITE" id="PS00687">
    <property type="entry name" value="ALDEHYDE_DEHYDR_GLU"/>
    <property type="match status" value="1"/>
</dbReference>
<dbReference type="GeneTree" id="ENSGT00940000158815"/>
<dbReference type="InterPro" id="IPR016160">
    <property type="entry name" value="Ald_DH_CS_CYS"/>
</dbReference>
<feature type="domain" description="Aldehyde dehydrogenase" evidence="4">
    <location>
        <begin position="170"/>
        <end position="412"/>
    </location>
</feature>
<accession>A0A8C5AEV9</accession>
<evidence type="ECO:0000313" key="5">
    <source>
        <dbReference type="Ensembl" id="ENSGMOP00000031174.1"/>
    </source>
</evidence>
<sequence>MATNGKVSVRNSMRFKSDPIFPQLFINNEWHISSKGRTFPTVNPATGVKICDIQEADKADVDKAVEAAKAAGERSAPWRKMDVSSRGRLLHKLADLIERDRVFLATLETMDTGKPFLQSFFIDLDGSIKTLRYYAGWTDKIHGKTMPVDDSFMSFTKHEPVGVCGAIIPVGQLIKETAARSNLKRVTLELGGKNPCIVFADSDLRLAVEETQKGAFYNQGQCCTAASRVFVEESVYEEFVRLSVASAKSLVTGDPLDPRTSHGPQIDRKQFDKIMQLIESGKKEGALLECGGRAVDDTGLFIQPTVFSGVKDHMRIAKEEIFGPVQCIFSFKCLPEVIDRANSTKYGLVAAVFTKDMDRALSVSSALEAGTVWVNCYNALHAQTPFGGYKMSGNGRELGEYALAEYTEVKAITIKLSNNL</sequence>
<evidence type="ECO:0000256" key="2">
    <source>
        <dbReference type="PROSITE-ProRule" id="PRU10007"/>
    </source>
</evidence>
<dbReference type="AlphaFoldDB" id="A0A8C5AEV9"/>
<keyword evidence="6" id="KW-1185">Reference proteome</keyword>
<dbReference type="InterPro" id="IPR029510">
    <property type="entry name" value="Ald_DH_CS_GLU"/>
</dbReference>
<dbReference type="PROSITE" id="PS00070">
    <property type="entry name" value="ALDEHYDE_DEHYDR_CYS"/>
    <property type="match status" value="1"/>
</dbReference>
<name>A0A8C5AEV9_GADMO</name>
<protein>
    <submittedName>
        <fullName evidence="5">Aldehyde dehydrogenase 1 family, member A3</fullName>
    </submittedName>
</protein>
<dbReference type="Gene3D" id="3.40.605.10">
    <property type="entry name" value="Aldehyde Dehydrogenase, Chain A, domain 1"/>
    <property type="match status" value="2"/>
</dbReference>
<dbReference type="SUPFAM" id="SSF53720">
    <property type="entry name" value="ALDH-like"/>
    <property type="match status" value="1"/>
</dbReference>
<proteinExistence type="inferred from homology"/>
<dbReference type="Ensembl" id="ENSGMOT00000039789.1">
    <property type="protein sequence ID" value="ENSGMOP00000031174.1"/>
    <property type="gene ID" value="ENSGMOG00000017260.2"/>
</dbReference>
<feature type="active site" evidence="2">
    <location>
        <position position="189"/>
    </location>
</feature>
<dbReference type="InterPro" id="IPR015590">
    <property type="entry name" value="Aldehyde_DH_dom"/>
</dbReference>
<dbReference type="Gene3D" id="3.40.309.10">
    <property type="entry name" value="Aldehyde Dehydrogenase, Chain A, domain 2"/>
    <property type="match status" value="1"/>
</dbReference>
<organism evidence="5 6">
    <name type="scientific">Gadus morhua</name>
    <name type="common">Atlantic cod</name>
    <dbReference type="NCBI Taxonomy" id="8049"/>
    <lineage>
        <taxon>Eukaryota</taxon>
        <taxon>Metazoa</taxon>
        <taxon>Chordata</taxon>
        <taxon>Craniata</taxon>
        <taxon>Vertebrata</taxon>
        <taxon>Euteleostomi</taxon>
        <taxon>Actinopterygii</taxon>
        <taxon>Neopterygii</taxon>
        <taxon>Teleostei</taxon>
        <taxon>Neoteleostei</taxon>
        <taxon>Acanthomorphata</taxon>
        <taxon>Zeiogadaria</taxon>
        <taxon>Gadariae</taxon>
        <taxon>Gadiformes</taxon>
        <taxon>Gadoidei</taxon>
        <taxon>Gadidae</taxon>
        <taxon>Gadus</taxon>
    </lineage>
</organism>
<evidence type="ECO:0000256" key="3">
    <source>
        <dbReference type="RuleBase" id="RU003345"/>
    </source>
</evidence>
<reference evidence="5" key="1">
    <citation type="submission" date="2025-08" db="UniProtKB">
        <authorList>
            <consortium name="Ensembl"/>
        </authorList>
    </citation>
    <scope>IDENTIFICATION</scope>
</reference>